<dbReference type="AlphaFoldDB" id="A0A4R1YNA2"/>
<protein>
    <submittedName>
        <fullName evidence="1">Uncharacterized protein</fullName>
    </submittedName>
</protein>
<name>A0A4R1YNA2_9RHOB</name>
<dbReference type="Proteomes" id="UP000295277">
    <property type="component" value="Unassembled WGS sequence"/>
</dbReference>
<sequence>MMRFGVGVVVGAVMVAGMTIAQGMQPLAVSVPTNGVLKGYTVQKAGRTVCKDPTVWNDFRGSGSFIVCD</sequence>
<evidence type="ECO:0000313" key="2">
    <source>
        <dbReference type="Proteomes" id="UP000295277"/>
    </source>
</evidence>
<dbReference type="RefSeq" id="WP_132696146.1">
    <property type="nucleotide sequence ID" value="NZ_SLVM01000023.1"/>
</dbReference>
<accession>A0A4R1YNA2</accession>
<comment type="caution">
    <text evidence="1">The sequence shown here is derived from an EMBL/GenBank/DDBJ whole genome shotgun (WGS) entry which is preliminary data.</text>
</comment>
<evidence type="ECO:0000313" key="1">
    <source>
        <dbReference type="EMBL" id="TCM79260.1"/>
    </source>
</evidence>
<dbReference type="OrthoDB" id="7876312at2"/>
<organism evidence="1 2">
    <name type="scientific">Rhodovulum steppense</name>
    <dbReference type="NCBI Taxonomy" id="540251"/>
    <lineage>
        <taxon>Bacteria</taxon>
        <taxon>Pseudomonadati</taxon>
        <taxon>Pseudomonadota</taxon>
        <taxon>Alphaproteobacteria</taxon>
        <taxon>Rhodobacterales</taxon>
        <taxon>Paracoccaceae</taxon>
        <taxon>Rhodovulum</taxon>
    </lineage>
</organism>
<proteinExistence type="predicted"/>
<keyword evidence="2" id="KW-1185">Reference proteome</keyword>
<gene>
    <name evidence="1" type="ORF">EV216_12312</name>
</gene>
<reference evidence="1 2" key="1">
    <citation type="submission" date="2019-03" db="EMBL/GenBank/DDBJ databases">
        <title>Genomic Encyclopedia of Type Strains, Phase IV (KMG-IV): sequencing the most valuable type-strain genomes for metagenomic binning, comparative biology and taxonomic classification.</title>
        <authorList>
            <person name="Goeker M."/>
        </authorList>
    </citation>
    <scope>NUCLEOTIDE SEQUENCE [LARGE SCALE GENOMIC DNA]</scope>
    <source>
        <strain evidence="1 2">DSM 21153</strain>
    </source>
</reference>
<dbReference type="EMBL" id="SLVM01000023">
    <property type="protein sequence ID" value="TCM79260.1"/>
    <property type="molecule type" value="Genomic_DNA"/>
</dbReference>